<protein>
    <submittedName>
        <fullName evidence="2">Uncharacterized protein</fullName>
    </submittedName>
</protein>
<feature type="transmembrane region" description="Helical" evidence="1">
    <location>
        <begin position="21"/>
        <end position="41"/>
    </location>
</feature>
<reference evidence="2" key="1">
    <citation type="submission" date="2024-03" db="EMBL/GenBank/DDBJ databases">
        <title>Diverse circular DNA viruses in blood, oral, and fecal samples of captive lemurs.</title>
        <authorList>
            <person name="Paietta E.N."/>
            <person name="Kraberger S."/>
            <person name="Lund M.C."/>
            <person name="Custer J.M."/>
            <person name="Vargas K.M."/>
            <person name="Ehmke E.E."/>
            <person name="Yoder A.D."/>
            <person name="Varsani A."/>
        </authorList>
    </citation>
    <scope>NUCLEOTIDE SEQUENCE</scope>
    <source>
        <strain evidence="2">Duke_24SF_44</strain>
    </source>
</reference>
<dbReference type="EMBL" id="PP511596">
    <property type="protein sequence ID" value="XCD05725.1"/>
    <property type="molecule type" value="Genomic_DNA"/>
</dbReference>
<evidence type="ECO:0000313" key="2">
    <source>
        <dbReference type="EMBL" id="XCD05725.1"/>
    </source>
</evidence>
<sequence length="102" mass="11136">MSAQHAVYSTTAPNAVYANRALSHAAWAASVTVVMMLLSSFAHDFVNSGPIALVWALWMGFEFAQTVRYGVKSVRAGIRDGQVLGFSVREARFVSIREEDAL</sequence>
<proteinExistence type="predicted"/>
<accession>A0AAU8B458</accession>
<feature type="transmembrane region" description="Helical" evidence="1">
    <location>
        <begin position="53"/>
        <end position="71"/>
    </location>
</feature>
<evidence type="ECO:0000256" key="1">
    <source>
        <dbReference type="SAM" id="Phobius"/>
    </source>
</evidence>
<name>A0AAU8B458_9CAUD</name>
<keyword evidence="1" id="KW-0812">Transmembrane</keyword>
<keyword evidence="1" id="KW-1133">Transmembrane helix</keyword>
<organism evidence="2">
    <name type="scientific">Dulem virus 38</name>
    <dbReference type="NCBI Taxonomy" id="3145756"/>
    <lineage>
        <taxon>Viruses</taxon>
        <taxon>Duplodnaviria</taxon>
        <taxon>Heunggongvirae</taxon>
        <taxon>Uroviricota</taxon>
        <taxon>Caudoviricetes</taxon>
    </lineage>
</organism>
<keyword evidence="1" id="KW-0472">Membrane</keyword>